<dbReference type="PANTHER" id="PTHR22617">
    <property type="entry name" value="CHEMOTAXIS SENSOR HISTIDINE KINASE-RELATED"/>
    <property type="match status" value="1"/>
</dbReference>
<dbReference type="AlphaFoldDB" id="A0A1C2DHE6"/>
<name>A0A1C2DHE6_9PSED</name>
<feature type="domain" description="CheW-like" evidence="1">
    <location>
        <begin position="4"/>
        <end position="145"/>
    </location>
</feature>
<dbReference type="InterPro" id="IPR036061">
    <property type="entry name" value="CheW-like_dom_sf"/>
</dbReference>
<sequence>MSEALAFGVVRLGGLEVAIDAQALEQVINWPARLQPHPLQGGALLGMFSLRGKALPLIELRSLLGAHDVSCHDPLEMVAIVNHQGRRLGIAVSGVSDVMKVEVRNLCRLGGEGTAVALLPELVLVENERMIYRLDLDALCGLPQVLTAQSRDVGDTVEVQDPSRELHHLLLFECEGKRYALDARAITELVDRPDMLPSKLGGDYCLGVVNRRGIDVPALSLNRVLGIDSPATAQAAQNQNQLLVLTSREGYRIGLVYDRMISIVRKRAHEILPLPRYGLREPGLFAGVVGLENGEQALLLEYRELLERKETLSFARIYQTSPSSQDAPGSRLMQMNQTCLVFQAAQPFVVPLDQVLEILDMPEHFVRFAQEETHLLGSFNLRGEQIPLVCLSSLIEGTTPPGNTLERVLLVKGERHSFGLVVNRTDSIETFTHPASEHPEGWEHGASIRGSVNDRMRSLVSIGKGDQVRWMTLINLSNIVRGLEMTGTEVQTQRLAG</sequence>
<evidence type="ECO:0000313" key="2">
    <source>
        <dbReference type="EMBL" id="OCX14171.1"/>
    </source>
</evidence>
<dbReference type="Proteomes" id="UP000095143">
    <property type="component" value="Unassembled WGS sequence"/>
</dbReference>
<reference evidence="2 3" key="1">
    <citation type="submission" date="2016-08" db="EMBL/GenBank/DDBJ databases">
        <title>Whole genome sequence of Pseudomonas graminis strain UASWS1507, a potential biological control agent for agriculture.</title>
        <authorList>
            <person name="Crovadore J."/>
            <person name="Calmin G."/>
            <person name="Chablais R."/>
            <person name="Cochard B."/>
            <person name="Lefort F."/>
        </authorList>
    </citation>
    <scope>NUCLEOTIDE SEQUENCE [LARGE SCALE GENOMIC DNA]</scope>
    <source>
        <strain evidence="2 3">UASWS1507</strain>
    </source>
</reference>
<dbReference type="InterPro" id="IPR002545">
    <property type="entry name" value="CheW-lke_dom"/>
</dbReference>
<dbReference type="InterPro" id="IPR039315">
    <property type="entry name" value="CheW"/>
</dbReference>
<dbReference type="OrthoDB" id="6968122at2"/>
<dbReference type="GO" id="GO:0005829">
    <property type="term" value="C:cytosol"/>
    <property type="evidence" value="ECO:0007669"/>
    <property type="project" value="TreeGrafter"/>
</dbReference>
<evidence type="ECO:0000313" key="3">
    <source>
        <dbReference type="Proteomes" id="UP000095143"/>
    </source>
</evidence>
<dbReference type="GO" id="GO:0007165">
    <property type="term" value="P:signal transduction"/>
    <property type="evidence" value="ECO:0007669"/>
    <property type="project" value="InterPro"/>
</dbReference>
<evidence type="ECO:0000259" key="1">
    <source>
        <dbReference type="PROSITE" id="PS50851"/>
    </source>
</evidence>
<dbReference type="PANTHER" id="PTHR22617:SF23">
    <property type="entry name" value="CHEMOTAXIS PROTEIN CHEW"/>
    <property type="match status" value="1"/>
</dbReference>
<dbReference type="PROSITE" id="PS50851">
    <property type="entry name" value="CHEW"/>
    <property type="match status" value="3"/>
</dbReference>
<dbReference type="Gene3D" id="2.30.30.40">
    <property type="entry name" value="SH3 Domains"/>
    <property type="match status" value="2"/>
</dbReference>
<protein>
    <recommendedName>
        <fullName evidence="1">CheW-like domain-containing protein</fullName>
    </recommendedName>
</protein>
<comment type="caution">
    <text evidence="2">The sequence shown here is derived from an EMBL/GenBank/DDBJ whole genome shotgun (WGS) entry which is preliminary data.</text>
</comment>
<feature type="domain" description="CheW-like" evidence="1">
    <location>
        <begin position="335"/>
        <end position="485"/>
    </location>
</feature>
<dbReference type="Pfam" id="PF01584">
    <property type="entry name" value="CheW"/>
    <property type="match status" value="3"/>
</dbReference>
<dbReference type="GO" id="GO:0006935">
    <property type="term" value="P:chemotaxis"/>
    <property type="evidence" value="ECO:0007669"/>
    <property type="project" value="InterPro"/>
</dbReference>
<dbReference type="Gene3D" id="2.40.50.180">
    <property type="entry name" value="CheA-289, Domain 4"/>
    <property type="match status" value="3"/>
</dbReference>
<organism evidence="2 3">
    <name type="scientific">Pseudomonas graminis</name>
    <dbReference type="NCBI Taxonomy" id="158627"/>
    <lineage>
        <taxon>Bacteria</taxon>
        <taxon>Pseudomonadati</taxon>
        <taxon>Pseudomonadota</taxon>
        <taxon>Gammaproteobacteria</taxon>
        <taxon>Pseudomonadales</taxon>
        <taxon>Pseudomonadaceae</taxon>
        <taxon>Pseudomonas</taxon>
    </lineage>
</organism>
<dbReference type="EMBL" id="MDEN01000068">
    <property type="protein sequence ID" value="OCX14171.1"/>
    <property type="molecule type" value="Genomic_DNA"/>
</dbReference>
<proteinExistence type="predicted"/>
<dbReference type="SMART" id="SM00260">
    <property type="entry name" value="CheW"/>
    <property type="match status" value="3"/>
</dbReference>
<gene>
    <name evidence="2" type="ORF">BBI10_21780</name>
</gene>
<dbReference type="RefSeq" id="WP_065991677.1">
    <property type="nucleotide sequence ID" value="NZ_MDEN01000068.1"/>
</dbReference>
<accession>A0A1C2DHE6</accession>
<dbReference type="SUPFAM" id="SSF50341">
    <property type="entry name" value="CheW-like"/>
    <property type="match status" value="3"/>
</dbReference>
<feature type="domain" description="CheW-like" evidence="1">
    <location>
        <begin position="166"/>
        <end position="311"/>
    </location>
</feature>